<dbReference type="Proteomes" id="UP000509441">
    <property type="component" value="Chromosome"/>
</dbReference>
<dbReference type="AlphaFoldDB" id="A0A7D5M622"/>
<organism evidence="1 2">
    <name type="scientific">Nitrosopumilus oxyclinae</name>
    <dbReference type="NCBI Taxonomy" id="1959104"/>
    <lineage>
        <taxon>Archaea</taxon>
        <taxon>Nitrososphaerota</taxon>
        <taxon>Nitrososphaeria</taxon>
        <taxon>Nitrosopumilales</taxon>
        <taxon>Nitrosopumilaceae</taxon>
        <taxon>Nitrosopumilus</taxon>
    </lineage>
</organism>
<dbReference type="KEGG" id="nox:C5F49_07305"/>
<dbReference type="GeneID" id="56061787"/>
<dbReference type="EMBL" id="CP026994">
    <property type="protein sequence ID" value="QLH05148.1"/>
    <property type="molecule type" value="Genomic_DNA"/>
</dbReference>
<evidence type="ECO:0000313" key="1">
    <source>
        <dbReference type="EMBL" id="QLH05148.1"/>
    </source>
</evidence>
<proteinExistence type="predicted"/>
<gene>
    <name evidence="1" type="ORF">C5F49_07305</name>
</gene>
<sequence length="155" mass="16943">MASKRVFIVFVLPVILSVILGSVVLSDVLEKPGRELNMWPMSYSEGVSISHSSPIEIIGLSKQYSTTEPVEIQVKVTDSSFSCGDLYITIYSSGTTNVILQEGFFEQCFESGSNTIPVGDEFSKVIDTPGSYDIVTEIVSKQLKNISTKGTFTIK</sequence>
<accession>A0A7D5M622</accession>
<keyword evidence="2" id="KW-1185">Reference proteome</keyword>
<evidence type="ECO:0000313" key="2">
    <source>
        <dbReference type="Proteomes" id="UP000509441"/>
    </source>
</evidence>
<protein>
    <submittedName>
        <fullName evidence="1">Uncharacterized protein</fullName>
    </submittedName>
</protein>
<reference evidence="1 2" key="1">
    <citation type="submission" date="2018-02" db="EMBL/GenBank/DDBJ databases">
        <title>Complete genome of Nitrosopumilus oxyclinae HCE1.</title>
        <authorList>
            <person name="Qin W."/>
            <person name="Zheng Y."/>
            <person name="Stahl D.A."/>
        </authorList>
    </citation>
    <scope>NUCLEOTIDE SEQUENCE [LARGE SCALE GENOMIC DNA]</scope>
    <source>
        <strain evidence="1 2">HCE1</strain>
    </source>
</reference>
<dbReference type="RefSeq" id="WP_179362389.1">
    <property type="nucleotide sequence ID" value="NZ_CP026994.1"/>
</dbReference>
<name>A0A7D5M622_9ARCH</name>
<dbReference type="OrthoDB" id="11885at2157"/>